<dbReference type="RefSeq" id="WP_122209457.1">
    <property type="nucleotide sequence ID" value="NZ_RBTP01000056.1"/>
</dbReference>
<dbReference type="Proteomes" id="UP000273854">
    <property type="component" value="Unassembled WGS sequence"/>
</dbReference>
<gene>
    <name evidence="1" type="ORF">ALP40_01506</name>
</gene>
<name>A0A3M5P483_PSEVI</name>
<evidence type="ECO:0000313" key="1">
    <source>
        <dbReference type="EMBL" id="RMT79272.1"/>
    </source>
</evidence>
<reference evidence="1 2" key="1">
    <citation type="submission" date="2018-08" db="EMBL/GenBank/DDBJ databases">
        <title>Recombination of ecologically and evolutionarily significant loci maintains genetic cohesion in the Pseudomonas syringae species complex.</title>
        <authorList>
            <person name="Dillon M."/>
            <person name="Thakur S."/>
            <person name="Almeida R.N.D."/>
            <person name="Weir B.S."/>
            <person name="Guttman D.S."/>
        </authorList>
    </citation>
    <scope>NUCLEOTIDE SEQUENCE [LARGE SCALE GENOMIC DNA]</scope>
    <source>
        <strain evidence="1 2">ICMP 19473</strain>
    </source>
</reference>
<dbReference type="EMBL" id="RBTP01000056">
    <property type="protein sequence ID" value="RMT79272.1"/>
    <property type="molecule type" value="Genomic_DNA"/>
</dbReference>
<accession>A0A3M5P483</accession>
<evidence type="ECO:0000313" key="2">
    <source>
        <dbReference type="Proteomes" id="UP000273854"/>
    </source>
</evidence>
<protein>
    <submittedName>
        <fullName evidence="1">Uncharacterized protein</fullName>
    </submittedName>
</protein>
<organism evidence="1 2">
    <name type="scientific">Pseudomonas viridiflava</name>
    <name type="common">Phytomonas viridiflava</name>
    <dbReference type="NCBI Taxonomy" id="33069"/>
    <lineage>
        <taxon>Bacteria</taxon>
        <taxon>Pseudomonadati</taxon>
        <taxon>Pseudomonadota</taxon>
        <taxon>Gammaproteobacteria</taxon>
        <taxon>Pseudomonadales</taxon>
        <taxon>Pseudomonadaceae</taxon>
        <taxon>Pseudomonas</taxon>
    </lineage>
</organism>
<sequence length="1588" mass="171551">MDGNTLERLLAWMQAPENNVMHGWGAIAILGRKKVNELLAQQHVTRSSAYPWLPLISGVVDTIAGKRLDAICGFRLDAPQLSFENADLDSDHATLSCSVTAGAWLTMSRRDNQWQIQRIVEIDPLLGPRVVLDLYLTKTPGSVSDDGRIILDLKDSDEVRLTGAGTEDEQLLVGNLFKSLISQLPDDQRIWEIARIETENAALPLMKPASFRLQVKADPQASMSAETATDREGAVLVCINMVDRGQGGTLPADYPYFIPDDTGKDYSASVLMPKETVLAAMLASLAHIYGKSDFELTNDADGTLLQAQLTSGVLNVPSHLITQTDPDTGEETQLLIHEMAFELTPDLPATVAFGDDGIQMTWSSRSITGMTFTTESAESFYRFGVDVVLHAAYQLIDGHWTNTAYTFDKNIIALPPTAGEKNAWDDMLGAIGTLMSIVNEAITNMLTGHVDPLFQQTFPVESSFEDFLNEQLTLGFGQFVQSDTLHVPKDVLILGHVNPKSTSFVVSPLQPLMMAGSSQSFVTQPTLQNLAWSVEALEGGSVEKGCITPAGLYQSPHASALDGQMRVRVVAEDRATGHSSAALVTVLANPLTVSPLVQVCSTGETVELAAKGFADEPLQWAIANPVSGESGSVRPSTAPGGDHTYVAGPKVSEKTYVLDEIKVSGPSGARSAWILVVQKTPVLVVKPRVNDASTGQASLQALWSGAEIKPVWTLPLGGPGSIDADGKYQAPDNIQDRFALVLATYSDAMFGDVEGHIILPLPLSDFKDELTLMGEDAAPGGLLSLSQPKASPKQSAPAADTSLEGLVEWMADPANNVMWDWDAIAAMDRSSVNSLLLQEYIHRFSSDTYLPAVSGQVPTVNNEWIEAIHGFLLDAPRLAFVNDDLGDSHASLTCAILGGIQRTLHKNVDSWDVVKLTRFDPLQGPRLTLDLRLDQVAGLVEDDGRVRLDLQHSDNFILTFAESEYEKKLGGDFFKDLFNQLPDEQRIWTLGTIGPGSNTLMRAESFKLRTQTRPQGSSQAQQTASNGDGAILTFICMEDGSTGGDIPIEYRYLIPDEDSGRYGATVLFAEGRINKAAKVIETVTALVSSAFEYIEFDYIKDADGRVTKATARTGQLLIPSASKDLLPVFLDGKYVTPRVFRTGASYDAHTVSMPLTITLDGNRNAVLTWQAEAREGVTLEFPDSIYPVFVAVNTIAIEVTCHYLFSDDDNDLVLKPTLDLRVRSEEGELSFESLEGIPVEDYALLLTMGVVALGIVSWDKTRMGTDIQALLAKVLQFRLPVSAFIEESIQLNFNHAIVSDVFRAPRDIALFGRIAPAATRFVVSPQEHLMTVDSAMKFATEPAGMQVDWSVEKLHGASEDAGAISAMGKYYAPQALSKAESFIRLRITATDQATSHQSSALVTVVASPVSLNPLIQVCDNGQSVELAVGVTGIDDATCAIKNPVEGESGTLSPSTLTDSGYTYTASSADVRKTYVLDEIVFANQDFSTSAWVLVQKNTPFLTIKATIAEQDGTSAEKVLLQAIGNGNVVTATWSMPLGGPGSITDGVYSAGEEADKHFVLILATVQHVVMGELQGHIILSLPLASHFS</sequence>
<dbReference type="OrthoDB" id="6458179at2"/>
<comment type="caution">
    <text evidence="1">The sequence shown here is derived from an EMBL/GenBank/DDBJ whole genome shotgun (WGS) entry which is preliminary data.</text>
</comment>
<proteinExistence type="predicted"/>